<dbReference type="Gene3D" id="2.60.120.650">
    <property type="entry name" value="Cupin"/>
    <property type="match status" value="1"/>
</dbReference>
<dbReference type="AlphaFoldDB" id="A0A915DIP1"/>
<dbReference type="InterPro" id="IPR048562">
    <property type="entry name" value="KDM6A_B-like_C-hel"/>
</dbReference>
<dbReference type="Gene3D" id="1.20.58.1370">
    <property type="match status" value="1"/>
</dbReference>
<organism evidence="12 13">
    <name type="scientific">Ditylenchus dipsaci</name>
    <dbReference type="NCBI Taxonomy" id="166011"/>
    <lineage>
        <taxon>Eukaryota</taxon>
        <taxon>Metazoa</taxon>
        <taxon>Ecdysozoa</taxon>
        <taxon>Nematoda</taxon>
        <taxon>Chromadorea</taxon>
        <taxon>Rhabditida</taxon>
        <taxon>Tylenchina</taxon>
        <taxon>Tylenchomorpha</taxon>
        <taxon>Sphaerularioidea</taxon>
        <taxon>Anguinidae</taxon>
        <taxon>Anguininae</taxon>
        <taxon>Ditylenchus</taxon>
    </lineage>
</organism>
<dbReference type="PANTHER" id="PTHR14017:SF1">
    <property type="entry name" value="LD02225P"/>
    <property type="match status" value="1"/>
</dbReference>
<keyword evidence="3" id="KW-0479">Metal-binding</keyword>
<evidence type="ECO:0000256" key="10">
    <source>
        <dbReference type="ARBA" id="ARBA00034483"/>
    </source>
</evidence>
<comment type="subcellular location">
    <subcellularLocation>
        <location evidence="2">Nucleus</location>
    </subcellularLocation>
</comment>
<dbReference type="PANTHER" id="PTHR14017">
    <property type="entry name" value="LYSINE-SPECIFIC DEMETHYLASE"/>
    <property type="match status" value="1"/>
</dbReference>
<keyword evidence="7" id="KW-0560">Oxidoreductase</keyword>
<dbReference type="GO" id="GO:0010468">
    <property type="term" value="P:regulation of gene expression"/>
    <property type="evidence" value="ECO:0007669"/>
    <property type="project" value="TreeGrafter"/>
</dbReference>
<keyword evidence="5" id="KW-0156">Chromatin regulator</keyword>
<protein>
    <recommendedName>
        <fullName evidence="11">Lysine-specific demethylase 6A/B-like C-terminal helical domain-containing protein</fullName>
    </recommendedName>
</protein>
<keyword evidence="4" id="KW-0862">Zinc</keyword>
<name>A0A915DIP1_9BILA</name>
<evidence type="ECO:0000313" key="13">
    <source>
        <dbReference type="WBParaSite" id="jg20396"/>
    </source>
</evidence>
<dbReference type="GO" id="GO:0044666">
    <property type="term" value="C:MLL3/4 complex"/>
    <property type="evidence" value="ECO:0007669"/>
    <property type="project" value="TreeGrafter"/>
</dbReference>
<dbReference type="Proteomes" id="UP000887574">
    <property type="component" value="Unplaced"/>
</dbReference>
<evidence type="ECO:0000259" key="11">
    <source>
        <dbReference type="Pfam" id="PF21322"/>
    </source>
</evidence>
<keyword evidence="8" id="KW-0408">Iron</keyword>
<accession>A0A915DIP1</accession>
<comment type="similarity">
    <text evidence="10">Belongs to the UTX family.</text>
</comment>
<evidence type="ECO:0000313" key="12">
    <source>
        <dbReference type="Proteomes" id="UP000887574"/>
    </source>
</evidence>
<dbReference type="GO" id="GO:0000978">
    <property type="term" value="F:RNA polymerase II cis-regulatory region sequence-specific DNA binding"/>
    <property type="evidence" value="ECO:0007669"/>
    <property type="project" value="TreeGrafter"/>
</dbReference>
<evidence type="ECO:0000256" key="2">
    <source>
        <dbReference type="ARBA" id="ARBA00004123"/>
    </source>
</evidence>
<dbReference type="InterPro" id="IPR051630">
    <property type="entry name" value="Corepressor-Demethylase"/>
</dbReference>
<dbReference type="Pfam" id="PF21322">
    <property type="entry name" value="KDM6_C-hel"/>
    <property type="match status" value="1"/>
</dbReference>
<comment type="cofactor">
    <cofactor evidence="1">
        <name>Fe(2+)</name>
        <dbReference type="ChEBI" id="CHEBI:29033"/>
    </cofactor>
</comment>
<evidence type="ECO:0000256" key="6">
    <source>
        <dbReference type="ARBA" id="ARBA00022964"/>
    </source>
</evidence>
<evidence type="ECO:0000256" key="4">
    <source>
        <dbReference type="ARBA" id="ARBA00022833"/>
    </source>
</evidence>
<keyword evidence="12" id="KW-1185">Reference proteome</keyword>
<dbReference type="Gene3D" id="2.10.110.20">
    <property type="match status" value="1"/>
</dbReference>
<reference evidence="13" key="1">
    <citation type="submission" date="2022-11" db="UniProtKB">
        <authorList>
            <consortium name="WormBaseParasite"/>
        </authorList>
    </citation>
    <scope>IDENTIFICATION</scope>
</reference>
<evidence type="ECO:0000256" key="7">
    <source>
        <dbReference type="ARBA" id="ARBA00023002"/>
    </source>
</evidence>
<evidence type="ECO:0000256" key="9">
    <source>
        <dbReference type="ARBA" id="ARBA00023242"/>
    </source>
</evidence>
<evidence type="ECO:0000256" key="3">
    <source>
        <dbReference type="ARBA" id="ARBA00022723"/>
    </source>
</evidence>
<sequence length="126" mass="14509">MGGGGAHWVQSTGWCNNVAWNVGPMTANQMEMALYAHEWNRLNTYRSLYQCSKHLCWQLAKNVRFSNQKMFNVVKNMLIRSLSYCRMIADFVETTAKSPIKTQLRQKGEQHTTAICARSKYSTYCS</sequence>
<proteinExistence type="inferred from homology"/>
<dbReference type="GO" id="GO:0046872">
    <property type="term" value="F:metal ion binding"/>
    <property type="evidence" value="ECO:0007669"/>
    <property type="project" value="UniProtKB-KW"/>
</dbReference>
<keyword evidence="9" id="KW-0539">Nucleus</keyword>
<dbReference type="WBParaSite" id="jg20396">
    <property type="protein sequence ID" value="jg20396"/>
    <property type="gene ID" value="jg20396"/>
</dbReference>
<keyword evidence="6" id="KW-0223">Dioxygenase</keyword>
<dbReference type="GO" id="GO:0071558">
    <property type="term" value="F:histone H3K27me2/H3K27me3 demethylase activity"/>
    <property type="evidence" value="ECO:0007669"/>
    <property type="project" value="TreeGrafter"/>
</dbReference>
<feature type="domain" description="Lysine-specific demethylase 6A/B-like C-terminal helical" evidence="11">
    <location>
        <begin position="29"/>
        <end position="85"/>
    </location>
</feature>
<evidence type="ECO:0000256" key="8">
    <source>
        <dbReference type="ARBA" id="ARBA00023004"/>
    </source>
</evidence>
<evidence type="ECO:0000256" key="1">
    <source>
        <dbReference type="ARBA" id="ARBA00001954"/>
    </source>
</evidence>
<evidence type="ECO:0000256" key="5">
    <source>
        <dbReference type="ARBA" id="ARBA00022853"/>
    </source>
</evidence>
<dbReference type="InterPro" id="IPR046941">
    <property type="entry name" value="KDM6_GATAL_sf"/>
</dbReference>
<dbReference type="GO" id="GO:0031490">
    <property type="term" value="F:chromatin DNA binding"/>
    <property type="evidence" value="ECO:0007669"/>
    <property type="project" value="TreeGrafter"/>
</dbReference>